<dbReference type="NCBIfam" id="TIGR02378">
    <property type="entry name" value="nirD_assim_sml"/>
    <property type="match status" value="1"/>
</dbReference>
<dbReference type="GO" id="GO:0050661">
    <property type="term" value="F:NADP binding"/>
    <property type="evidence" value="ECO:0007669"/>
    <property type="project" value="InterPro"/>
</dbReference>
<keyword evidence="24" id="KW-1185">Reference proteome</keyword>
<dbReference type="Pfam" id="PF18267">
    <property type="entry name" value="Rubredoxin_C"/>
    <property type="match status" value="1"/>
</dbReference>
<dbReference type="CDD" id="cd19943">
    <property type="entry name" value="NirB_Fer2_BFD-like_1"/>
    <property type="match status" value="1"/>
</dbReference>
<evidence type="ECO:0000256" key="8">
    <source>
        <dbReference type="ARBA" id="ARBA00022630"/>
    </source>
</evidence>
<dbReference type="InterPro" id="IPR036188">
    <property type="entry name" value="FAD/NAD-bd_sf"/>
</dbReference>
<dbReference type="InterPro" id="IPR012744">
    <property type="entry name" value="Nitri_red_NirB"/>
</dbReference>
<dbReference type="Pfam" id="PF04324">
    <property type="entry name" value="Fer2_BFD"/>
    <property type="match status" value="1"/>
</dbReference>
<dbReference type="InterPro" id="IPR023753">
    <property type="entry name" value="FAD/NAD-binding_dom"/>
</dbReference>
<dbReference type="FunFam" id="3.30.413.10:FF:000007">
    <property type="entry name" value="Nitrite reductase [NAD(P)H] large subunit"/>
    <property type="match status" value="1"/>
</dbReference>
<dbReference type="Gene3D" id="2.102.10.10">
    <property type="entry name" value="Rieske [2Fe-2S] iron-sulphur domain"/>
    <property type="match status" value="1"/>
</dbReference>
<dbReference type="Proteomes" id="UP000241890">
    <property type="component" value="Unassembled WGS sequence"/>
</dbReference>
<evidence type="ECO:0000313" key="23">
    <source>
        <dbReference type="EMBL" id="GBG31700.1"/>
    </source>
</evidence>
<dbReference type="InterPro" id="IPR041854">
    <property type="entry name" value="BFD-like_2Fe2S-bd_dom_sf"/>
</dbReference>
<evidence type="ECO:0000256" key="4">
    <source>
        <dbReference type="ARBA" id="ARBA00005096"/>
    </source>
</evidence>
<protein>
    <recommendedName>
        <fullName evidence="20">Nitrite reductase [NAD(P)H]</fullName>
        <ecNumber evidence="19">1.7.1.4</ecNumber>
    </recommendedName>
</protein>
<evidence type="ECO:0000256" key="18">
    <source>
        <dbReference type="ARBA" id="ARBA00051413"/>
    </source>
</evidence>
<dbReference type="Gene3D" id="3.50.50.60">
    <property type="entry name" value="FAD/NAD(P)-binding domain"/>
    <property type="match status" value="2"/>
</dbReference>
<evidence type="ECO:0000256" key="12">
    <source>
        <dbReference type="ARBA" id="ARBA00023002"/>
    </source>
</evidence>
<dbReference type="OrthoDB" id="432169at2759"/>
<dbReference type="SUPFAM" id="SSF55124">
    <property type="entry name" value="Nitrite/Sulfite reductase N-terminal domain-like"/>
    <property type="match status" value="1"/>
</dbReference>
<organism evidence="23 24">
    <name type="scientific">Hondaea fermentalgiana</name>
    <dbReference type="NCBI Taxonomy" id="2315210"/>
    <lineage>
        <taxon>Eukaryota</taxon>
        <taxon>Sar</taxon>
        <taxon>Stramenopiles</taxon>
        <taxon>Bigyra</taxon>
        <taxon>Labyrinthulomycetes</taxon>
        <taxon>Thraustochytrida</taxon>
        <taxon>Thraustochytriidae</taxon>
        <taxon>Hondaea</taxon>
    </lineage>
</organism>
<keyword evidence="15" id="KW-0534">Nitrate assimilation</keyword>
<sequence>MAPAREKIVVVGHGMTGQRFVEKLVEHSAGLDAEQRPEIVVFGEESQPAYDRVKLTSYFEHMDPMRLHLQQREWYDDNKSQVTLRSGDRVVAIDSAKRVIKTREGDELGYDKLVLATGSVPFAPPIEGVCKDHLLAQFYGGSDGVSSCACEPEAHPKGVFVYRTIDDLDAMVKYSKEHKIKAAAVIGGGLLGLEAMRVCSEHLGVEDVRVLDSSPHLMRRQLDGKGGRQLIRTIESMGYKVHTRARTSRIEAEDGLCKKLYVGKAGAEGSFDIDVDMVILSAGIRPRDELARTAGTLTMADATGGGIQVDDHMATSDPHIFAVGECASHNGMCYGLVGPCYDMAAVLAYNLVNPSAKEEPKTFSIGDVSTKLKLMGVDVASFGDYSIEEDKENDDNALSLVFQDPLAGIYRKLTFTADGKNLRGGILVGDAEDYGTLSMLAKSTKPLKVSPTSLLPPPSANGGSGGAGVSIVDMDDDAQVCSCNDVSKGAICAAVRDQGCETVGAIGGCTKAGISCGGCKPLLQELLVDEMGKLGKTVDKSLCEHFRFTRQELFHIVQINKIKSFNELFESHGSDTASVYRGCEICRPAVASILASLWNELVISKDNAPLQDTNDRFLGNIQRGGSYSVVPRVPGGEITPAKIIALGEIAQRYGLYSKITGGQRIDLFGAERHQLPQIWEDLVNAGFESGHAYGKALRTVKSCVGSTWCRFGMRDSVGFAIELEERYRGIRSPHKLKGGVSGCIRECAEAQSKDFGLIATEQGYNLYVCGNGGSKPRHATLLASGIDEETCRRYLDRFLMFYIRTADKLQRTARWLEALEGGIDYLKEVVVNDKLGIAEELEAQMAHLIYTYKCEWKEIVTDPERRKMFAQYANEPSKSERGIEFIKQRGQQRPADWPKNWDALPHVPKPSNNPVIALEPETEESIESKDPSSSPMMSSQRFPGGETWVDMMHVDDVLMDSGVTLRYGKSELALFKLATSAKTGPKFRLFATQNMCPHRNSFVLSSGLVGDAGGLPKVACPIHKKRYILTTGKCLDDENYELWTFRTRLDPSTGRVSLLLPSEADLDEILASEKYRVTSAMKDYNPAEHTIEVETSLADGGEAKSTACCGDSKLEW</sequence>
<evidence type="ECO:0000256" key="10">
    <source>
        <dbReference type="ARBA" id="ARBA00022723"/>
    </source>
</evidence>
<dbReference type="InterPro" id="IPR006067">
    <property type="entry name" value="NO2/SO3_Rdtase_4Fe4S_dom"/>
</dbReference>
<comment type="cofactor">
    <cofactor evidence="3">
        <name>FAD</name>
        <dbReference type="ChEBI" id="CHEBI:57692"/>
    </cofactor>
</comment>
<dbReference type="GO" id="GO:0050660">
    <property type="term" value="F:flavin adenine dinucleotide binding"/>
    <property type="evidence" value="ECO:0007669"/>
    <property type="project" value="InterPro"/>
</dbReference>
<reference evidence="23 24" key="1">
    <citation type="submission" date="2017-12" db="EMBL/GenBank/DDBJ databases">
        <title>Sequencing, de novo assembly and annotation of complete genome of a new Thraustochytrid species, strain FCC1311.</title>
        <authorList>
            <person name="Sedici K."/>
            <person name="Godart F."/>
            <person name="Aiese Cigliano R."/>
            <person name="Sanseverino W."/>
            <person name="Barakat M."/>
            <person name="Ortet P."/>
            <person name="Marechal E."/>
            <person name="Cagnac O."/>
            <person name="Amato A."/>
        </authorList>
    </citation>
    <scope>NUCLEOTIDE SEQUENCE [LARGE SCALE GENOMIC DNA]</scope>
</reference>
<keyword evidence="8" id="KW-0285">Flavoprotein</keyword>
<comment type="cofactor">
    <cofactor evidence="2">
        <name>[4Fe-4S] cluster</name>
        <dbReference type="ChEBI" id="CHEBI:49883"/>
    </cofactor>
</comment>
<comment type="catalytic activity">
    <reaction evidence="18">
        <text>NH4(+) + 3 NADP(+) + 2 H2O = nitrite + 3 NADPH + 5 H(+)</text>
        <dbReference type="Rhea" id="RHEA:24632"/>
        <dbReference type="ChEBI" id="CHEBI:15377"/>
        <dbReference type="ChEBI" id="CHEBI:15378"/>
        <dbReference type="ChEBI" id="CHEBI:16301"/>
        <dbReference type="ChEBI" id="CHEBI:28938"/>
        <dbReference type="ChEBI" id="CHEBI:57783"/>
        <dbReference type="ChEBI" id="CHEBI:58349"/>
        <dbReference type="EC" id="1.7.1.4"/>
    </reaction>
</comment>
<dbReference type="PROSITE" id="PS51296">
    <property type="entry name" value="RIESKE"/>
    <property type="match status" value="1"/>
</dbReference>
<keyword evidence="13" id="KW-0408">Iron</keyword>
<keyword evidence="12" id="KW-0560">Oxidoreductase</keyword>
<keyword evidence="6" id="KW-0004">4Fe-4S</keyword>
<dbReference type="EMBL" id="BEYU01000104">
    <property type="protein sequence ID" value="GBG31700.1"/>
    <property type="molecule type" value="Genomic_DNA"/>
</dbReference>
<dbReference type="GO" id="GO:0051539">
    <property type="term" value="F:4 iron, 4 sulfur cluster binding"/>
    <property type="evidence" value="ECO:0007669"/>
    <property type="project" value="UniProtKB-KW"/>
</dbReference>
<keyword evidence="7" id="KW-0349">Heme</keyword>
<dbReference type="GO" id="GO:0020037">
    <property type="term" value="F:heme binding"/>
    <property type="evidence" value="ECO:0007669"/>
    <property type="project" value="InterPro"/>
</dbReference>
<dbReference type="GO" id="GO:0046872">
    <property type="term" value="F:metal ion binding"/>
    <property type="evidence" value="ECO:0007669"/>
    <property type="project" value="UniProtKB-KW"/>
</dbReference>
<dbReference type="InterPro" id="IPR005117">
    <property type="entry name" value="NiRdtase/SiRdtase_haem-b_fer"/>
</dbReference>
<dbReference type="PRINTS" id="PR00368">
    <property type="entry name" value="FADPNR"/>
</dbReference>
<feature type="region of interest" description="Disordered" evidence="21">
    <location>
        <begin position="921"/>
        <end position="940"/>
    </location>
</feature>
<comment type="pathway">
    <text evidence="4">Nitrogen metabolism; nitrate reduction (assimilation).</text>
</comment>
<dbReference type="InterPro" id="IPR041575">
    <property type="entry name" value="Rubredoxin_C"/>
</dbReference>
<dbReference type="SUPFAM" id="SSF50022">
    <property type="entry name" value="ISP domain"/>
    <property type="match status" value="1"/>
</dbReference>
<dbReference type="InterPro" id="IPR017941">
    <property type="entry name" value="Rieske_2Fe-2S"/>
</dbReference>
<dbReference type="CDD" id="cd19944">
    <property type="entry name" value="NirB_Fer2_BFD-like_2"/>
    <property type="match status" value="1"/>
</dbReference>
<dbReference type="GO" id="GO:0015980">
    <property type="term" value="P:energy derivation by oxidation of organic compounds"/>
    <property type="evidence" value="ECO:0007669"/>
    <property type="project" value="UniProtKB-ARBA"/>
</dbReference>
<keyword evidence="11" id="KW-0274">FAD</keyword>
<dbReference type="PROSITE" id="PS00365">
    <property type="entry name" value="NIR_SIR"/>
    <property type="match status" value="1"/>
</dbReference>
<evidence type="ECO:0000256" key="21">
    <source>
        <dbReference type="SAM" id="MobiDB-lite"/>
    </source>
</evidence>
<dbReference type="EC" id="1.7.1.4" evidence="19"/>
<dbReference type="Pfam" id="PF07992">
    <property type="entry name" value="Pyr_redox_2"/>
    <property type="match status" value="1"/>
</dbReference>
<dbReference type="AlphaFoldDB" id="A0A2R5GLE6"/>
<dbReference type="PANTHER" id="PTHR43809">
    <property type="entry name" value="NITRITE REDUCTASE (NADH) LARGE SUBUNIT"/>
    <property type="match status" value="1"/>
</dbReference>
<evidence type="ECO:0000256" key="19">
    <source>
        <dbReference type="ARBA" id="ARBA00066907"/>
    </source>
</evidence>
<name>A0A2R5GLE6_9STRA</name>
<feature type="domain" description="Rieske" evidence="22">
    <location>
        <begin position="949"/>
        <end position="1056"/>
    </location>
</feature>
<evidence type="ECO:0000256" key="5">
    <source>
        <dbReference type="ARBA" id="ARBA00010429"/>
    </source>
</evidence>
<evidence type="ECO:0000256" key="13">
    <source>
        <dbReference type="ARBA" id="ARBA00023004"/>
    </source>
</evidence>
<dbReference type="PANTHER" id="PTHR43809:SF1">
    <property type="entry name" value="NITRITE REDUCTASE (NADH) LARGE SUBUNIT"/>
    <property type="match status" value="1"/>
</dbReference>
<evidence type="ECO:0000259" key="22">
    <source>
        <dbReference type="PROSITE" id="PS51296"/>
    </source>
</evidence>
<dbReference type="InterPro" id="IPR052034">
    <property type="entry name" value="NasD-like"/>
</dbReference>
<comment type="cofactor">
    <cofactor evidence="16">
        <name>[2Fe-2S] cluster</name>
        <dbReference type="ChEBI" id="CHEBI:190135"/>
    </cofactor>
</comment>
<dbReference type="FunFam" id="1.10.10.1100:FF:000002">
    <property type="entry name" value="Nitrite reductase large subunit"/>
    <property type="match status" value="1"/>
</dbReference>
<dbReference type="Pfam" id="PF01077">
    <property type="entry name" value="NIR_SIR"/>
    <property type="match status" value="1"/>
</dbReference>
<evidence type="ECO:0000256" key="7">
    <source>
        <dbReference type="ARBA" id="ARBA00022617"/>
    </source>
</evidence>
<dbReference type="InterPro" id="IPR045854">
    <property type="entry name" value="NO2/SO3_Rdtase_4Fe4S_sf"/>
</dbReference>
<evidence type="ECO:0000256" key="17">
    <source>
        <dbReference type="ARBA" id="ARBA00050114"/>
    </source>
</evidence>
<evidence type="ECO:0000256" key="3">
    <source>
        <dbReference type="ARBA" id="ARBA00001974"/>
    </source>
</evidence>
<dbReference type="InterPro" id="IPR012748">
    <property type="entry name" value="Rieske-like_NirD"/>
</dbReference>
<evidence type="ECO:0000256" key="9">
    <source>
        <dbReference type="ARBA" id="ARBA00022714"/>
    </source>
</evidence>
<dbReference type="SUPFAM" id="SSF51905">
    <property type="entry name" value="FAD/NAD(P)-binding domain"/>
    <property type="match status" value="1"/>
</dbReference>
<evidence type="ECO:0000256" key="14">
    <source>
        <dbReference type="ARBA" id="ARBA00023014"/>
    </source>
</evidence>
<dbReference type="InParanoid" id="A0A2R5GLE6"/>
<evidence type="ECO:0000256" key="15">
    <source>
        <dbReference type="ARBA" id="ARBA00023063"/>
    </source>
</evidence>
<dbReference type="Gene3D" id="1.10.10.1100">
    <property type="entry name" value="BFD-like [2Fe-2S]-binding domain"/>
    <property type="match status" value="1"/>
</dbReference>
<dbReference type="Pfam" id="PF13806">
    <property type="entry name" value="Rieske_2"/>
    <property type="match status" value="1"/>
</dbReference>
<dbReference type="InterPro" id="IPR006066">
    <property type="entry name" value="NO2/SO3_Rdtase_FeS/sirohaem_BS"/>
</dbReference>
<dbReference type="InterPro" id="IPR036922">
    <property type="entry name" value="Rieske_2Fe-2S_sf"/>
</dbReference>
<evidence type="ECO:0000256" key="2">
    <source>
        <dbReference type="ARBA" id="ARBA00001966"/>
    </source>
</evidence>
<dbReference type="UniPathway" id="UPA00653"/>
<evidence type="ECO:0000256" key="20">
    <source>
        <dbReference type="ARBA" id="ARBA00070300"/>
    </source>
</evidence>
<evidence type="ECO:0000256" key="1">
    <source>
        <dbReference type="ARBA" id="ARBA00001929"/>
    </source>
</evidence>
<dbReference type="GO" id="GO:0051537">
    <property type="term" value="F:2 iron, 2 sulfur cluster binding"/>
    <property type="evidence" value="ECO:0007669"/>
    <property type="project" value="UniProtKB-KW"/>
</dbReference>
<dbReference type="PRINTS" id="PR00397">
    <property type="entry name" value="SIROHAEM"/>
</dbReference>
<evidence type="ECO:0000256" key="16">
    <source>
        <dbReference type="ARBA" id="ARBA00034078"/>
    </source>
</evidence>
<evidence type="ECO:0000256" key="11">
    <source>
        <dbReference type="ARBA" id="ARBA00022827"/>
    </source>
</evidence>
<dbReference type="Gene3D" id="3.30.390.30">
    <property type="match status" value="1"/>
</dbReference>
<dbReference type="InterPro" id="IPR036136">
    <property type="entry name" value="Nit/Sulf_reduc_fer-like_dom_sf"/>
</dbReference>
<comment type="similarity">
    <text evidence="5">Belongs to the nitrite and sulfite reductase 4Fe-4S domain family.</text>
</comment>
<keyword evidence="14" id="KW-0411">Iron-sulfur</keyword>
<evidence type="ECO:0000313" key="24">
    <source>
        <dbReference type="Proteomes" id="UP000241890"/>
    </source>
</evidence>
<keyword evidence="10" id="KW-0479">Metal-binding</keyword>
<dbReference type="NCBIfam" id="TIGR02374">
    <property type="entry name" value="nitri_red_nirB"/>
    <property type="match status" value="1"/>
</dbReference>
<evidence type="ECO:0000256" key="6">
    <source>
        <dbReference type="ARBA" id="ARBA00022485"/>
    </source>
</evidence>
<proteinExistence type="inferred from homology"/>
<dbReference type="Pfam" id="PF03460">
    <property type="entry name" value="NIR_SIR_ferr"/>
    <property type="match status" value="1"/>
</dbReference>
<gene>
    <name evidence="23" type="ORF">FCC1311_079252</name>
</gene>
<comment type="caution">
    <text evidence="23">The sequence shown here is derived from an EMBL/GenBank/DDBJ whole genome shotgun (WGS) entry which is preliminary data.</text>
</comment>
<comment type="cofactor">
    <cofactor evidence="1">
        <name>siroheme</name>
        <dbReference type="ChEBI" id="CHEBI:60052"/>
    </cofactor>
</comment>
<accession>A0A2R5GLE6</accession>
<dbReference type="NCBIfam" id="NF011565">
    <property type="entry name" value="PRK14989.1"/>
    <property type="match status" value="1"/>
</dbReference>
<dbReference type="Gene3D" id="3.30.413.10">
    <property type="entry name" value="Sulfite Reductase Hemoprotein, domain 1"/>
    <property type="match status" value="1"/>
</dbReference>
<dbReference type="GO" id="GO:0008942">
    <property type="term" value="F:nitrite reductase [NAD(P)H] activity"/>
    <property type="evidence" value="ECO:0007669"/>
    <property type="project" value="UniProtKB-EC"/>
</dbReference>
<dbReference type="InterPro" id="IPR016156">
    <property type="entry name" value="FAD/NAD-linked_Rdtase_dimer_sf"/>
</dbReference>
<keyword evidence="9" id="KW-0001">2Fe-2S</keyword>
<dbReference type="SUPFAM" id="SSF56014">
    <property type="entry name" value="Nitrite and sulphite reductase 4Fe-4S domain-like"/>
    <property type="match status" value="1"/>
</dbReference>
<dbReference type="InterPro" id="IPR007419">
    <property type="entry name" value="BFD-like_2Fe2S-bd_dom"/>
</dbReference>
<comment type="catalytic activity">
    <reaction evidence="17">
        <text>NH4(+) + 3 NAD(+) + 2 H2O = nitrite + 3 NADH + 5 H(+)</text>
        <dbReference type="Rhea" id="RHEA:24628"/>
        <dbReference type="ChEBI" id="CHEBI:15377"/>
        <dbReference type="ChEBI" id="CHEBI:15378"/>
        <dbReference type="ChEBI" id="CHEBI:16301"/>
        <dbReference type="ChEBI" id="CHEBI:28938"/>
        <dbReference type="ChEBI" id="CHEBI:57540"/>
        <dbReference type="ChEBI" id="CHEBI:57945"/>
        <dbReference type="EC" id="1.7.1.4"/>
    </reaction>
</comment>
<dbReference type="GO" id="GO:0042128">
    <property type="term" value="P:nitrate assimilation"/>
    <property type="evidence" value="ECO:0007669"/>
    <property type="project" value="UniProtKB-UniPathway"/>
</dbReference>